<comment type="subcellular location">
    <subcellularLocation>
        <location evidence="1">Nucleus</location>
    </subcellularLocation>
</comment>
<dbReference type="GO" id="GO:0006302">
    <property type="term" value="P:double-strand break repair"/>
    <property type="evidence" value="ECO:0007669"/>
    <property type="project" value="TreeGrafter"/>
</dbReference>
<dbReference type="Pfam" id="PF00644">
    <property type="entry name" value="PARP"/>
    <property type="match status" value="1"/>
</dbReference>
<evidence type="ECO:0000256" key="2">
    <source>
        <dbReference type="ARBA" id="ARBA00022676"/>
    </source>
</evidence>
<evidence type="ECO:0000259" key="11">
    <source>
        <dbReference type="PROSITE" id="PS51059"/>
    </source>
</evidence>
<evidence type="ECO:0000256" key="5">
    <source>
        <dbReference type="ARBA" id="ARBA00022763"/>
    </source>
</evidence>
<dbReference type="EMBL" id="WEIU01006668">
    <property type="protein sequence ID" value="NWH86809.1"/>
    <property type="molecule type" value="Genomic_DNA"/>
</dbReference>
<dbReference type="Pfam" id="PF02877">
    <property type="entry name" value="PARP_reg"/>
    <property type="match status" value="1"/>
</dbReference>
<dbReference type="Proteomes" id="UP000628412">
    <property type="component" value="Unassembled WGS sequence"/>
</dbReference>
<protein>
    <recommendedName>
        <fullName evidence="10">Poly [ADP-ribose] polymerase</fullName>
        <shortName evidence="10">PARP</shortName>
        <ecNumber evidence="10">2.4.2.-</ecNumber>
    </recommendedName>
</protein>
<dbReference type="SUPFAM" id="SSF47587">
    <property type="entry name" value="Domain of poly(ADP-ribose) polymerase"/>
    <property type="match status" value="1"/>
</dbReference>
<dbReference type="Gene3D" id="1.20.142.10">
    <property type="entry name" value="Poly(ADP-ribose) polymerase, regulatory domain"/>
    <property type="match status" value="1"/>
</dbReference>
<organism evidence="14 15">
    <name type="scientific">Aegithalos caudatus</name>
    <name type="common">Long-tailed tit</name>
    <name type="synonym">Acredula caudata</name>
    <dbReference type="NCBI Taxonomy" id="73327"/>
    <lineage>
        <taxon>Eukaryota</taxon>
        <taxon>Metazoa</taxon>
        <taxon>Chordata</taxon>
        <taxon>Craniata</taxon>
        <taxon>Vertebrata</taxon>
        <taxon>Euteleostomi</taxon>
        <taxon>Archelosauria</taxon>
        <taxon>Archosauria</taxon>
        <taxon>Dinosauria</taxon>
        <taxon>Saurischia</taxon>
        <taxon>Theropoda</taxon>
        <taxon>Coelurosauria</taxon>
        <taxon>Aves</taxon>
        <taxon>Neognathae</taxon>
        <taxon>Neoaves</taxon>
        <taxon>Telluraves</taxon>
        <taxon>Australaves</taxon>
        <taxon>Passeriformes</taxon>
        <taxon>Sylvioidea</taxon>
        <taxon>Aegithalidae</taxon>
        <taxon>Aegithalos</taxon>
    </lineage>
</organism>
<dbReference type="InterPro" id="IPR008893">
    <property type="entry name" value="WGR_domain"/>
</dbReference>
<proteinExistence type="inferred from homology"/>
<dbReference type="Gene3D" id="3.90.228.10">
    <property type="match status" value="1"/>
</dbReference>
<evidence type="ECO:0000256" key="4">
    <source>
        <dbReference type="ARBA" id="ARBA00022695"/>
    </source>
</evidence>
<reference evidence="14" key="1">
    <citation type="submission" date="2019-10" db="EMBL/GenBank/DDBJ databases">
        <title>Bird 10,000 Genomes (B10K) Project - Family phase.</title>
        <authorList>
            <person name="Zhang G."/>
        </authorList>
    </citation>
    <scope>NUCLEOTIDE SEQUENCE</scope>
    <source>
        <strain evidence="14">B10K-DU-002-10</strain>
        <tissue evidence="14">Muscle</tissue>
    </source>
</reference>
<keyword evidence="4" id="KW-0548">Nucleotidyltransferase</keyword>
<accession>A0A850YB02</accession>
<name>A0A850YB02_AEGCA</name>
<dbReference type="PANTHER" id="PTHR10459:SF66">
    <property type="entry name" value="PROTEIN MONO-ADP-RIBOSYLTRANSFERASE PARP3"/>
    <property type="match status" value="1"/>
</dbReference>
<dbReference type="Pfam" id="PF05406">
    <property type="entry name" value="WGR"/>
    <property type="match status" value="1"/>
</dbReference>
<dbReference type="PROSITE" id="PS51977">
    <property type="entry name" value="WGR"/>
    <property type="match status" value="1"/>
</dbReference>
<dbReference type="SUPFAM" id="SSF56399">
    <property type="entry name" value="ADP-ribosylation"/>
    <property type="match status" value="1"/>
</dbReference>
<keyword evidence="3 10" id="KW-0808">Transferase</keyword>
<dbReference type="InterPro" id="IPR012317">
    <property type="entry name" value="Poly(ADP-ribose)pol_cat_dom"/>
</dbReference>
<dbReference type="PROSITE" id="PS51059">
    <property type="entry name" value="PARP_CATALYTIC"/>
    <property type="match status" value="1"/>
</dbReference>
<feature type="non-terminal residue" evidence="14">
    <location>
        <position position="418"/>
    </location>
</feature>
<dbReference type="SUPFAM" id="SSF142921">
    <property type="entry name" value="WGR domain-like"/>
    <property type="match status" value="1"/>
</dbReference>
<keyword evidence="5" id="KW-0227">DNA damage</keyword>
<keyword evidence="15" id="KW-1185">Reference proteome</keyword>
<evidence type="ECO:0000256" key="10">
    <source>
        <dbReference type="RuleBase" id="RU362114"/>
    </source>
</evidence>
<keyword evidence="6 10" id="KW-0520">NAD</keyword>
<feature type="domain" description="PARP catalytic" evidence="11">
    <location>
        <begin position="202"/>
        <end position="418"/>
    </location>
</feature>
<dbReference type="GO" id="GO:0003950">
    <property type="term" value="F:NAD+ poly-ADP-ribosyltransferase activity"/>
    <property type="evidence" value="ECO:0007669"/>
    <property type="project" value="UniProtKB-UniRule"/>
</dbReference>
<keyword evidence="2 10" id="KW-0328">Glycosyltransferase</keyword>
<dbReference type="InterPro" id="IPR036616">
    <property type="entry name" value="Poly(ADP-ribose)pol_reg_dom_sf"/>
</dbReference>
<dbReference type="GO" id="GO:0035861">
    <property type="term" value="C:site of double-strand break"/>
    <property type="evidence" value="ECO:0007669"/>
    <property type="project" value="TreeGrafter"/>
</dbReference>
<feature type="domain" description="WGR" evidence="13">
    <location>
        <begin position="1"/>
        <end position="46"/>
    </location>
</feature>
<sequence length="418" mass="46744">GEVGRATLTLCASLEAAKKEFEKKFREKTKNSWATRENFIAHPGKYTLIEVLPGAGQEMESALRVSILADVGCLQVYVIHGDRVAENLVSLSFRKDTMAILDAMQTMNLDLKKMPLGKLSRQQIARGFEALEELEAVLREQPHQAARVEELSSRFYTIIPHDFGRARPLPIDTPDLLRAKKDMLLVSCQSTQCVPSLWVGLELLPGGWACPGSAAQCQQWCFLSPPWQLIQTCVRQTGHKLQILNIWQVARDGEDERFKAHDLLEHRRLLWHGTSVAVVAAILKSGLRIMPHSGGRVGKGIYFASDNSKSAGYVTYTSKKVGLMFLAEVALGKPYHITCDEPTLCQPPAGYDSVLACGQTEPDPAQDKEVLLDGKKVLVSQGKPIPMPAYKDSCFWQSKYLIYQESQCRLRYLVQLRF</sequence>
<comment type="caution">
    <text evidence="14">The sequence shown here is derived from an EMBL/GenBank/DDBJ whole genome shotgun (WGS) entry which is preliminary data.</text>
</comment>
<dbReference type="AlphaFoldDB" id="A0A850YB02"/>
<evidence type="ECO:0000259" key="12">
    <source>
        <dbReference type="PROSITE" id="PS51060"/>
    </source>
</evidence>
<feature type="domain" description="PARP alpha-helical" evidence="12">
    <location>
        <begin position="80"/>
        <end position="198"/>
    </location>
</feature>
<comment type="similarity">
    <text evidence="9">Belongs to the ARTD/PARP family.</text>
</comment>
<evidence type="ECO:0000256" key="9">
    <source>
        <dbReference type="ARBA" id="ARBA00024347"/>
    </source>
</evidence>
<dbReference type="EC" id="2.4.2.-" evidence="10"/>
<dbReference type="InterPro" id="IPR036930">
    <property type="entry name" value="WGR_dom_sf"/>
</dbReference>
<dbReference type="GO" id="GO:1990404">
    <property type="term" value="F:NAD+-protein mono-ADP-ribosyltransferase activity"/>
    <property type="evidence" value="ECO:0007669"/>
    <property type="project" value="TreeGrafter"/>
</dbReference>
<dbReference type="InterPro" id="IPR050800">
    <property type="entry name" value="ARTD/PARP"/>
</dbReference>
<evidence type="ECO:0000313" key="15">
    <source>
        <dbReference type="Proteomes" id="UP000628412"/>
    </source>
</evidence>
<dbReference type="GO" id="GO:0016779">
    <property type="term" value="F:nucleotidyltransferase activity"/>
    <property type="evidence" value="ECO:0007669"/>
    <property type="project" value="UniProtKB-KW"/>
</dbReference>
<dbReference type="CDD" id="cd01437">
    <property type="entry name" value="parp_like"/>
    <property type="match status" value="1"/>
</dbReference>
<dbReference type="InterPro" id="IPR004102">
    <property type="entry name" value="Poly(ADP-ribose)pol_reg_dom"/>
</dbReference>
<evidence type="ECO:0000313" key="14">
    <source>
        <dbReference type="EMBL" id="NWH86809.1"/>
    </source>
</evidence>
<evidence type="ECO:0000256" key="6">
    <source>
        <dbReference type="ARBA" id="ARBA00023027"/>
    </source>
</evidence>
<evidence type="ECO:0000256" key="1">
    <source>
        <dbReference type="ARBA" id="ARBA00004123"/>
    </source>
</evidence>
<keyword evidence="8" id="KW-0539">Nucleus</keyword>
<keyword evidence="7" id="KW-0234">DNA repair</keyword>
<evidence type="ECO:0000259" key="13">
    <source>
        <dbReference type="PROSITE" id="PS51977"/>
    </source>
</evidence>
<gene>
    <name evidence="14" type="primary">Parp3</name>
    <name evidence="14" type="ORF">AEGCAU_R13170</name>
</gene>
<dbReference type="GO" id="GO:0070212">
    <property type="term" value="P:protein poly-ADP-ribosylation"/>
    <property type="evidence" value="ECO:0007669"/>
    <property type="project" value="TreeGrafter"/>
</dbReference>
<feature type="non-terminal residue" evidence="14">
    <location>
        <position position="1"/>
    </location>
</feature>
<dbReference type="PANTHER" id="PTHR10459">
    <property type="entry name" value="DNA LIGASE"/>
    <property type="match status" value="1"/>
</dbReference>
<evidence type="ECO:0000256" key="8">
    <source>
        <dbReference type="ARBA" id="ARBA00023242"/>
    </source>
</evidence>
<evidence type="ECO:0000256" key="3">
    <source>
        <dbReference type="ARBA" id="ARBA00022679"/>
    </source>
</evidence>
<evidence type="ECO:0000256" key="7">
    <source>
        <dbReference type="ARBA" id="ARBA00023204"/>
    </source>
</evidence>
<dbReference type="PROSITE" id="PS51060">
    <property type="entry name" value="PARP_ALPHA_HD"/>
    <property type="match status" value="1"/>
</dbReference>
<dbReference type="GO" id="GO:0005730">
    <property type="term" value="C:nucleolus"/>
    <property type="evidence" value="ECO:0007669"/>
    <property type="project" value="TreeGrafter"/>
</dbReference>